<protein>
    <submittedName>
        <fullName evidence="2">Uncharacterized protein</fullName>
    </submittedName>
</protein>
<feature type="signal peptide" evidence="1">
    <location>
        <begin position="1"/>
        <end position="21"/>
    </location>
</feature>
<evidence type="ECO:0000313" key="2">
    <source>
        <dbReference type="EMBL" id="MDG0816512.1"/>
    </source>
</evidence>
<keyword evidence="3" id="KW-1185">Reference proteome</keyword>
<gene>
    <name evidence="2" type="ORF">NWE73_09065</name>
</gene>
<dbReference type="Proteomes" id="UP001152321">
    <property type="component" value="Unassembled WGS sequence"/>
</dbReference>
<evidence type="ECO:0000256" key="1">
    <source>
        <dbReference type="SAM" id="SignalP"/>
    </source>
</evidence>
<comment type="caution">
    <text evidence="2">The sequence shown here is derived from an EMBL/GenBank/DDBJ whole genome shotgun (WGS) entry which is preliminary data.</text>
</comment>
<feature type="chain" id="PRO_5045172015" evidence="1">
    <location>
        <begin position="22"/>
        <end position="111"/>
    </location>
</feature>
<proteinExistence type="predicted"/>
<evidence type="ECO:0000313" key="3">
    <source>
        <dbReference type="Proteomes" id="UP001152321"/>
    </source>
</evidence>
<name>A0ABT6DJ23_9BACT</name>
<keyword evidence="1" id="KW-0732">Signal</keyword>
<accession>A0ABT6DJ23</accession>
<reference evidence="2" key="1">
    <citation type="submission" date="2022-08" db="EMBL/GenBank/DDBJ databases">
        <title>Novel Bdellovibrio Species Isolated from Svalbard: Designation Bdellovibrio svalbardensis.</title>
        <authorList>
            <person name="Mitchell R.J."/>
            <person name="Choi S.Y."/>
        </authorList>
    </citation>
    <scope>NUCLEOTIDE SEQUENCE</scope>
    <source>
        <strain evidence="2">PAP01</strain>
    </source>
</reference>
<dbReference type="EMBL" id="JANRMI010000002">
    <property type="protein sequence ID" value="MDG0816512.1"/>
    <property type="molecule type" value="Genomic_DNA"/>
</dbReference>
<dbReference type="RefSeq" id="WP_277577991.1">
    <property type="nucleotide sequence ID" value="NZ_JANRMI010000002.1"/>
</dbReference>
<sequence>MSGFSKVFVLAIGMVCSSSFASIKSNSSTEKYCGKLRSDFKYIYDESSEDAQKSRVELCLDIVDHGVQCGVSSDPLLMSSLNVLLSQKVSEICMKFDDSTNPRTIVGVEGR</sequence>
<organism evidence="2 3">
    <name type="scientific">Bdellovibrio svalbardensis</name>
    <dbReference type="NCBI Taxonomy" id="2972972"/>
    <lineage>
        <taxon>Bacteria</taxon>
        <taxon>Pseudomonadati</taxon>
        <taxon>Bdellovibrionota</taxon>
        <taxon>Bdellovibrionia</taxon>
        <taxon>Bdellovibrionales</taxon>
        <taxon>Pseudobdellovibrionaceae</taxon>
        <taxon>Bdellovibrio</taxon>
    </lineage>
</organism>